<evidence type="ECO:0000256" key="5">
    <source>
        <dbReference type="SAM" id="Phobius"/>
    </source>
</evidence>
<evidence type="ECO:0008006" key="8">
    <source>
        <dbReference type="Google" id="ProtNLM"/>
    </source>
</evidence>
<evidence type="ECO:0000256" key="1">
    <source>
        <dbReference type="ARBA" id="ARBA00004127"/>
    </source>
</evidence>
<keyword evidence="4 5" id="KW-0472">Membrane</keyword>
<keyword evidence="3 5" id="KW-1133">Transmembrane helix</keyword>
<feature type="transmembrane region" description="Helical" evidence="5">
    <location>
        <begin position="130"/>
        <end position="152"/>
    </location>
</feature>
<proteinExistence type="predicted"/>
<evidence type="ECO:0000313" key="7">
    <source>
        <dbReference type="Proteomes" id="UP000178509"/>
    </source>
</evidence>
<evidence type="ECO:0000256" key="3">
    <source>
        <dbReference type="ARBA" id="ARBA00022989"/>
    </source>
</evidence>
<dbReference type="PANTHER" id="PTHR31851">
    <property type="entry name" value="FE(2+)/MN(2+) TRANSPORTER PCL1"/>
    <property type="match status" value="1"/>
</dbReference>
<sequence length="220" mass="24108">MKDAVYAANDGIVTTFAVVSSVVGAGLDPIVILILGFANMLADGFSMATGNYLGTSSESEHFQYERRREEKIFAESDAKAKQEINDILEEGGYNNKDIETIADTISKNKKFFLDFIVFKRLGHMPRSKNYAVKSGVVTFFSFLFAGTIPLLPFIFLSDLTAGEAFVWTIIFTTIALFVIGASRTIFTDKNWVVGGLEMLLAGGFAAVIAYFIGAFLQTII</sequence>
<feature type="transmembrane region" description="Helical" evidence="5">
    <location>
        <begin position="164"/>
        <end position="186"/>
    </location>
</feature>
<dbReference type="AlphaFoldDB" id="A0A1G2HFJ9"/>
<dbReference type="GO" id="GO:0005384">
    <property type="term" value="F:manganese ion transmembrane transporter activity"/>
    <property type="evidence" value="ECO:0007669"/>
    <property type="project" value="InterPro"/>
</dbReference>
<dbReference type="GO" id="GO:0012505">
    <property type="term" value="C:endomembrane system"/>
    <property type="evidence" value="ECO:0007669"/>
    <property type="project" value="UniProtKB-SubCell"/>
</dbReference>
<dbReference type="Pfam" id="PF01988">
    <property type="entry name" value="VIT1"/>
    <property type="match status" value="1"/>
</dbReference>
<dbReference type="InterPro" id="IPR008217">
    <property type="entry name" value="Ccc1_fam"/>
</dbReference>
<dbReference type="GO" id="GO:0030026">
    <property type="term" value="P:intracellular manganese ion homeostasis"/>
    <property type="evidence" value="ECO:0007669"/>
    <property type="project" value="InterPro"/>
</dbReference>
<comment type="caution">
    <text evidence="6">The sequence shown here is derived from an EMBL/GenBank/DDBJ whole genome shotgun (WGS) entry which is preliminary data.</text>
</comment>
<feature type="transmembrane region" description="Helical" evidence="5">
    <location>
        <begin position="12"/>
        <end position="38"/>
    </location>
</feature>
<evidence type="ECO:0000313" key="6">
    <source>
        <dbReference type="EMBL" id="OGZ61276.1"/>
    </source>
</evidence>
<evidence type="ECO:0000256" key="2">
    <source>
        <dbReference type="ARBA" id="ARBA00022692"/>
    </source>
</evidence>
<keyword evidence="2 5" id="KW-0812">Transmembrane</keyword>
<reference evidence="6 7" key="1">
    <citation type="journal article" date="2016" name="Nat. Commun.">
        <title>Thousands of microbial genomes shed light on interconnected biogeochemical processes in an aquifer system.</title>
        <authorList>
            <person name="Anantharaman K."/>
            <person name="Brown C.T."/>
            <person name="Hug L.A."/>
            <person name="Sharon I."/>
            <person name="Castelle C.J."/>
            <person name="Probst A.J."/>
            <person name="Thomas B.C."/>
            <person name="Singh A."/>
            <person name="Wilkins M.J."/>
            <person name="Karaoz U."/>
            <person name="Brodie E.L."/>
            <person name="Williams K.H."/>
            <person name="Hubbard S.S."/>
            <person name="Banfield J.F."/>
        </authorList>
    </citation>
    <scope>NUCLEOTIDE SEQUENCE [LARGE SCALE GENOMIC DNA]</scope>
</reference>
<gene>
    <name evidence="6" type="ORF">A3H51_02200</name>
</gene>
<dbReference type="STRING" id="1802164.A3H51_02200"/>
<dbReference type="Proteomes" id="UP000178509">
    <property type="component" value="Unassembled WGS sequence"/>
</dbReference>
<accession>A0A1G2HFJ9</accession>
<dbReference type="EMBL" id="MHOJ01000047">
    <property type="protein sequence ID" value="OGZ61276.1"/>
    <property type="molecule type" value="Genomic_DNA"/>
</dbReference>
<comment type="subcellular location">
    <subcellularLocation>
        <location evidence="1">Endomembrane system</location>
        <topology evidence="1">Multi-pass membrane protein</topology>
    </subcellularLocation>
</comment>
<evidence type="ECO:0000256" key="4">
    <source>
        <dbReference type="ARBA" id="ARBA00023136"/>
    </source>
</evidence>
<feature type="transmembrane region" description="Helical" evidence="5">
    <location>
        <begin position="198"/>
        <end position="219"/>
    </location>
</feature>
<name>A0A1G2HFJ9_9BACT</name>
<organism evidence="6 7">
    <name type="scientific">Candidatus Spechtbacteria bacterium RIFCSPLOWO2_02_FULL_38_8</name>
    <dbReference type="NCBI Taxonomy" id="1802164"/>
    <lineage>
        <taxon>Bacteria</taxon>
        <taxon>Candidatus Spechtiibacteriota</taxon>
    </lineage>
</organism>
<protein>
    <recommendedName>
        <fullName evidence="8">GMP synthase</fullName>
    </recommendedName>
</protein>